<reference evidence="8" key="1">
    <citation type="submission" date="2020-02" db="EMBL/GenBank/DDBJ databases">
        <authorList>
            <person name="Meier V. D."/>
        </authorList>
    </citation>
    <scope>NUCLEOTIDE SEQUENCE</scope>
    <source>
        <strain evidence="8">AVDCRST_MAG93</strain>
    </source>
</reference>
<feature type="non-terminal residue" evidence="8">
    <location>
        <position position="147"/>
    </location>
</feature>
<feature type="modified residue" description="4-aspartylphosphate" evidence="6">
    <location>
        <position position="63"/>
    </location>
</feature>
<feature type="domain" description="Response regulatory" evidence="7">
    <location>
        <begin position="14"/>
        <end position="127"/>
    </location>
</feature>
<dbReference type="GO" id="GO:0005829">
    <property type="term" value="C:cytosol"/>
    <property type="evidence" value="ECO:0007669"/>
    <property type="project" value="TreeGrafter"/>
</dbReference>
<dbReference type="PANTHER" id="PTHR48111">
    <property type="entry name" value="REGULATOR OF RPOS"/>
    <property type="match status" value="1"/>
</dbReference>
<protein>
    <recommendedName>
        <fullName evidence="7">Response regulatory domain-containing protein</fullName>
    </recommendedName>
</protein>
<dbReference type="CDD" id="cd17574">
    <property type="entry name" value="REC_OmpR"/>
    <property type="match status" value="1"/>
</dbReference>
<dbReference type="SMART" id="SM00448">
    <property type="entry name" value="REC"/>
    <property type="match status" value="1"/>
</dbReference>
<dbReference type="EMBL" id="CADCTR010001003">
    <property type="protein sequence ID" value="CAA9276632.1"/>
    <property type="molecule type" value="Genomic_DNA"/>
</dbReference>
<keyword evidence="5" id="KW-0804">Transcription</keyword>
<dbReference type="FunFam" id="3.40.50.2300:FF:000001">
    <property type="entry name" value="DNA-binding response regulator PhoB"/>
    <property type="match status" value="1"/>
</dbReference>
<dbReference type="GO" id="GO:0000976">
    <property type="term" value="F:transcription cis-regulatory region binding"/>
    <property type="evidence" value="ECO:0007669"/>
    <property type="project" value="TreeGrafter"/>
</dbReference>
<evidence type="ECO:0000259" key="7">
    <source>
        <dbReference type="PROSITE" id="PS50110"/>
    </source>
</evidence>
<keyword evidence="2" id="KW-0902">Two-component regulatory system</keyword>
<sequence length="147" mass="16443">MRTLPDKVVLLMQKVLLAEDETQVANMTAATLRRGGFDVVHAYDGNQALEVWRSEKTDLIILDIQMPVLDGFAVCRRIRTASDIPIIMLTASSDEDNVSYGLNIGANDYISKPFRPKELIARVQATLRHHHSTRKHAQFDLGGLSLD</sequence>
<dbReference type="AlphaFoldDB" id="A0A6J4JGC4"/>
<dbReference type="GO" id="GO:0032993">
    <property type="term" value="C:protein-DNA complex"/>
    <property type="evidence" value="ECO:0007669"/>
    <property type="project" value="TreeGrafter"/>
</dbReference>
<evidence type="ECO:0000256" key="6">
    <source>
        <dbReference type="PROSITE-ProRule" id="PRU00169"/>
    </source>
</evidence>
<gene>
    <name evidence="8" type="ORF">AVDCRST_MAG93-2927</name>
</gene>
<dbReference type="SUPFAM" id="SSF52172">
    <property type="entry name" value="CheY-like"/>
    <property type="match status" value="1"/>
</dbReference>
<accession>A0A6J4JGC4</accession>
<evidence type="ECO:0000256" key="4">
    <source>
        <dbReference type="ARBA" id="ARBA00023125"/>
    </source>
</evidence>
<evidence type="ECO:0000256" key="1">
    <source>
        <dbReference type="ARBA" id="ARBA00022553"/>
    </source>
</evidence>
<keyword evidence="3" id="KW-0805">Transcription regulation</keyword>
<evidence type="ECO:0000313" key="8">
    <source>
        <dbReference type="EMBL" id="CAA9276632.1"/>
    </source>
</evidence>
<dbReference type="Gene3D" id="3.40.50.2300">
    <property type="match status" value="1"/>
</dbReference>
<proteinExistence type="predicted"/>
<dbReference type="PANTHER" id="PTHR48111:SF40">
    <property type="entry name" value="PHOSPHATE REGULON TRANSCRIPTIONAL REGULATORY PROTEIN PHOB"/>
    <property type="match status" value="1"/>
</dbReference>
<name>A0A6J4JGC4_9CHLR</name>
<keyword evidence="1 6" id="KW-0597">Phosphoprotein</keyword>
<dbReference type="InterPro" id="IPR001789">
    <property type="entry name" value="Sig_transdc_resp-reg_receiver"/>
</dbReference>
<organism evidence="8">
    <name type="scientific">uncultured Chloroflexia bacterium</name>
    <dbReference type="NCBI Taxonomy" id="1672391"/>
    <lineage>
        <taxon>Bacteria</taxon>
        <taxon>Bacillati</taxon>
        <taxon>Chloroflexota</taxon>
        <taxon>Chloroflexia</taxon>
        <taxon>environmental samples</taxon>
    </lineage>
</organism>
<dbReference type="GO" id="GO:0000156">
    <property type="term" value="F:phosphorelay response regulator activity"/>
    <property type="evidence" value="ECO:0007669"/>
    <property type="project" value="TreeGrafter"/>
</dbReference>
<dbReference type="PROSITE" id="PS50110">
    <property type="entry name" value="RESPONSE_REGULATORY"/>
    <property type="match status" value="1"/>
</dbReference>
<dbReference type="InterPro" id="IPR011006">
    <property type="entry name" value="CheY-like_superfamily"/>
</dbReference>
<evidence type="ECO:0000256" key="2">
    <source>
        <dbReference type="ARBA" id="ARBA00023012"/>
    </source>
</evidence>
<evidence type="ECO:0000256" key="3">
    <source>
        <dbReference type="ARBA" id="ARBA00023015"/>
    </source>
</evidence>
<evidence type="ECO:0000256" key="5">
    <source>
        <dbReference type="ARBA" id="ARBA00023163"/>
    </source>
</evidence>
<dbReference type="InterPro" id="IPR039420">
    <property type="entry name" value="WalR-like"/>
</dbReference>
<dbReference type="Pfam" id="PF00072">
    <property type="entry name" value="Response_reg"/>
    <property type="match status" value="1"/>
</dbReference>
<dbReference type="GO" id="GO:0006355">
    <property type="term" value="P:regulation of DNA-templated transcription"/>
    <property type="evidence" value="ECO:0007669"/>
    <property type="project" value="TreeGrafter"/>
</dbReference>
<keyword evidence="4" id="KW-0238">DNA-binding</keyword>